<dbReference type="InterPro" id="IPR036259">
    <property type="entry name" value="MFS_trans_sf"/>
</dbReference>
<dbReference type="AlphaFoldDB" id="A0A1E5QCD7"/>
<evidence type="ECO:0000256" key="5">
    <source>
        <dbReference type="SAM" id="Phobius"/>
    </source>
</evidence>
<name>A0A1E5QCD7_9PROT</name>
<dbReference type="InterPro" id="IPR011701">
    <property type="entry name" value="MFS"/>
</dbReference>
<dbReference type="SUPFAM" id="SSF103473">
    <property type="entry name" value="MFS general substrate transporter"/>
    <property type="match status" value="1"/>
</dbReference>
<dbReference type="InterPro" id="IPR020846">
    <property type="entry name" value="MFS_dom"/>
</dbReference>
<feature type="transmembrane region" description="Helical" evidence="5">
    <location>
        <begin position="325"/>
        <end position="348"/>
    </location>
</feature>
<organism evidence="7 8">
    <name type="scientific">Magnetovibrio blakemorei</name>
    <dbReference type="NCBI Taxonomy" id="28181"/>
    <lineage>
        <taxon>Bacteria</taxon>
        <taxon>Pseudomonadati</taxon>
        <taxon>Pseudomonadota</taxon>
        <taxon>Alphaproteobacteria</taxon>
        <taxon>Rhodospirillales</taxon>
        <taxon>Magnetovibrionaceae</taxon>
        <taxon>Magnetovibrio</taxon>
    </lineage>
</organism>
<evidence type="ECO:0000256" key="3">
    <source>
        <dbReference type="ARBA" id="ARBA00022989"/>
    </source>
</evidence>
<evidence type="ECO:0000256" key="1">
    <source>
        <dbReference type="ARBA" id="ARBA00004141"/>
    </source>
</evidence>
<feature type="transmembrane region" description="Helical" evidence="5">
    <location>
        <begin position="354"/>
        <end position="375"/>
    </location>
</feature>
<evidence type="ECO:0000256" key="4">
    <source>
        <dbReference type="ARBA" id="ARBA00023136"/>
    </source>
</evidence>
<dbReference type="PANTHER" id="PTHR23524">
    <property type="entry name" value="TRANSPORTER, PUTATIVE (AFU_ORTHOLOGUE AFUA_8G04850)-RELATED"/>
    <property type="match status" value="1"/>
</dbReference>
<dbReference type="STRING" id="28181.BEN30_00025"/>
<dbReference type="Proteomes" id="UP000095347">
    <property type="component" value="Unassembled WGS sequence"/>
</dbReference>
<feature type="transmembrane region" description="Helical" evidence="5">
    <location>
        <begin position="290"/>
        <end position="313"/>
    </location>
</feature>
<feature type="transmembrane region" description="Helical" evidence="5">
    <location>
        <begin position="231"/>
        <end position="254"/>
    </location>
</feature>
<proteinExistence type="predicted"/>
<sequence>MFLRNVLNLSFEYAGLINANIQVVTEILDLGLIMYLGYLSDRFGRVPIATVGFVVAAFGALLAVYSAELGILLGVGGIAFYYFSRIIMSLGTGAVWPQISTIAGDYTDYASRPRFLANTVFMMALGATLVYAVLMQIPKHSGLSSVMVMTAVVALIGAWLTRHFMIDVAPKLREKGVPWRRIQQLVMKEERVRLSFAAAFFARSDMVFIGLFLMMWFIYFADLVAINQEEAAAHAGLLIGLTGFTILISIPFWAKFIEKRGRVMTISLGMMLSGIGFLLMGFIVNPFEWAILVPIALIATGQAACLIAPQVLVIDYSPREIRGSVLGAFNVVGVLGIIFFVQVGGWLFDSVGPHAPFLLIGTGNLILTCYALWVLRGTIKARSNPTEPVDVVDVLKDIESL</sequence>
<keyword evidence="8" id="KW-1185">Reference proteome</keyword>
<keyword evidence="2 5" id="KW-0812">Transmembrane</keyword>
<dbReference type="EMBL" id="MCGG01000001">
    <property type="protein sequence ID" value="OEJ69724.1"/>
    <property type="molecule type" value="Genomic_DNA"/>
</dbReference>
<feature type="transmembrane region" description="Helical" evidence="5">
    <location>
        <begin position="194"/>
        <end position="219"/>
    </location>
</feature>
<feature type="domain" description="Major facilitator superfamily (MFS) profile" evidence="6">
    <location>
        <begin position="1"/>
        <end position="379"/>
    </location>
</feature>
<evidence type="ECO:0000259" key="6">
    <source>
        <dbReference type="PROSITE" id="PS50850"/>
    </source>
</evidence>
<feature type="transmembrane region" description="Helical" evidence="5">
    <location>
        <begin position="71"/>
        <end position="95"/>
    </location>
</feature>
<dbReference type="PRINTS" id="PR01035">
    <property type="entry name" value="TCRTETA"/>
</dbReference>
<comment type="subcellular location">
    <subcellularLocation>
        <location evidence="1">Membrane</location>
        <topology evidence="1">Multi-pass membrane protein</topology>
    </subcellularLocation>
</comment>
<feature type="transmembrane region" description="Helical" evidence="5">
    <location>
        <begin position="115"/>
        <end position="137"/>
    </location>
</feature>
<dbReference type="InterPro" id="IPR001958">
    <property type="entry name" value="Tet-R_TetA/multi-R_MdtG-like"/>
</dbReference>
<dbReference type="GO" id="GO:0016020">
    <property type="term" value="C:membrane"/>
    <property type="evidence" value="ECO:0007669"/>
    <property type="project" value="UniProtKB-SubCell"/>
</dbReference>
<feature type="transmembrane region" description="Helical" evidence="5">
    <location>
        <begin position="143"/>
        <end position="161"/>
    </location>
</feature>
<feature type="transmembrane region" description="Helical" evidence="5">
    <location>
        <begin position="266"/>
        <end position="284"/>
    </location>
</feature>
<dbReference type="Pfam" id="PF07690">
    <property type="entry name" value="MFS_1"/>
    <property type="match status" value="1"/>
</dbReference>
<reference evidence="8" key="1">
    <citation type="submission" date="2016-07" db="EMBL/GenBank/DDBJ databases">
        <authorList>
            <person name="Florea S."/>
            <person name="Webb J.S."/>
            <person name="Jaromczyk J."/>
            <person name="Schardl C.L."/>
        </authorList>
    </citation>
    <scope>NUCLEOTIDE SEQUENCE [LARGE SCALE GENOMIC DNA]</scope>
    <source>
        <strain evidence="8">MV-1</strain>
    </source>
</reference>
<feature type="transmembrane region" description="Helical" evidence="5">
    <location>
        <begin position="46"/>
        <end position="65"/>
    </location>
</feature>
<accession>A0A1E5QCD7</accession>
<gene>
    <name evidence="7" type="ORF">BEN30_00025</name>
</gene>
<dbReference type="Gene3D" id="1.20.1250.20">
    <property type="entry name" value="MFS general substrate transporter like domains"/>
    <property type="match status" value="1"/>
</dbReference>
<keyword evidence="4 5" id="KW-0472">Membrane</keyword>
<dbReference type="NCBIfam" id="NF040986">
    <property type="entry name" value="MamH"/>
    <property type="match status" value="1"/>
</dbReference>
<dbReference type="GO" id="GO:0022857">
    <property type="term" value="F:transmembrane transporter activity"/>
    <property type="evidence" value="ECO:0007669"/>
    <property type="project" value="InterPro"/>
</dbReference>
<evidence type="ECO:0000313" key="7">
    <source>
        <dbReference type="EMBL" id="OEJ69724.1"/>
    </source>
</evidence>
<dbReference type="PANTHER" id="PTHR23524:SF1">
    <property type="entry name" value="MRH DOMAIN-CONTAINING PROTEIN-RELATED"/>
    <property type="match status" value="1"/>
</dbReference>
<evidence type="ECO:0000313" key="8">
    <source>
        <dbReference type="Proteomes" id="UP000095347"/>
    </source>
</evidence>
<comment type="caution">
    <text evidence="7">The sequence shown here is derived from an EMBL/GenBank/DDBJ whole genome shotgun (WGS) entry which is preliminary data.</text>
</comment>
<dbReference type="PROSITE" id="PS50850">
    <property type="entry name" value="MFS"/>
    <property type="match status" value="1"/>
</dbReference>
<keyword evidence="3 5" id="KW-1133">Transmembrane helix</keyword>
<protein>
    <submittedName>
        <fullName evidence="7">MFS transporter permease</fullName>
    </submittedName>
</protein>
<evidence type="ECO:0000256" key="2">
    <source>
        <dbReference type="ARBA" id="ARBA00022692"/>
    </source>
</evidence>